<organism evidence="1 2">
    <name type="scientific">Botrytis fragariae</name>
    <dbReference type="NCBI Taxonomy" id="1964551"/>
    <lineage>
        <taxon>Eukaryota</taxon>
        <taxon>Fungi</taxon>
        <taxon>Dikarya</taxon>
        <taxon>Ascomycota</taxon>
        <taxon>Pezizomycotina</taxon>
        <taxon>Leotiomycetes</taxon>
        <taxon>Helotiales</taxon>
        <taxon>Sclerotiniaceae</taxon>
        <taxon>Botrytis</taxon>
    </lineage>
</organism>
<dbReference type="GeneID" id="59260551"/>
<dbReference type="Proteomes" id="UP000531561">
    <property type="component" value="Unassembled WGS sequence"/>
</dbReference>
<dbReference type="AlphaFoldDB" id="A0A8H6B4J0"/>
<dbReference type="RefSeq" id="XP_037198225.1">
    <property type="nucleotide sequence ID" value="XM_037336859.1"/>
</dbReference>
<evidence type="ECO:0000313" key="2">
    <source>
        <dbReference type="Proteomes" id="UP000531561"/>
    </source>
</evidence>
<keyword evidence="2" id="KW-1185">Reference proteome</keyword>
<name>A0A8H6B4J0_9HELO</name>
<evidence type="ECO:0000313" key="1">
    <source>
        <dbReference type="EMBL" id="KAF5879281.1"/>
    </source>
</evidence>
<reference evidence="1 2" key="1">
    <citation type="journal article" date="2020" name="Phytopathology">
        <title>A high-quality genome resource of Botrytis fragariae, a new and rapidly spreading fungal pathogen causing strawberry gray mold in the U.S.A.</title>
        <authorList>
            <person name="Wu Y."/>
            <person name="Saski C.A."/>
            <person name="Schnabel G."/>
            <person name="Xiao S."/>
            <person name="Hu M."/>
        </authorList>
    </citation>
    <scope>NUCLEOTIDE SEQUENCE [LARGE SCALE GENOMIC DNA]</scope>
    <source>
        <strain evidence="1 2">BVB16</strain>
    </source>
</reference>
<sequence length="77" mass="8296">MAESGGGAASINDSIAPFLETMMKARRVILALVTAVAKSHAVPFLTTFQGSYGNLGIYPTAKLLRNHAHLFHHTRFA</sequence>
<protein>
    <submittedName>
        <fullName evidence="1">Uncharacterized protein</fullName>
    </submittedName>
</protein>
<dbReference type="EMBL" id="JABFCT010000001">
    <property type="protein sequence ID" value="KAF5879281.1"/>
    <property type="molecule type" value="Genomic_DNA"/>
</dbReference>
<accession>A0A8H6B4J0</accession>
<proteinExistence type="predicted"/>
<comment type="caution">
    <text evidence="1">The sequence shown here is derived from an EMBL/GenBank/DDBJ whole genome shotgun (WGS) entry which is preliminary data.</text>
</comment>
<gene>
    <name evidence="1" type="ORF">Bfra_006487</name>
</gene>